<protein>
    <recommendedName>
        <fullName evidence="9">Ion transport domain-containing protein</fullName>
    </recommendedName>
</protein>
<dbReference type="SUPFAM" id="SSF50978">
    <property type="entry name" value="WD40 repeat-like"/>
    <property type="match status" value="1"/>
</dbReference>
<keyword evidence="3" id="KW-0677">Repeat</keyword>
<evidence type="ECO:0000256" key="3">
    <source>
        <dbReference type="ARBA" id="ARBA00022737"/>
    </source>
</evidence>
<dbReference type="InterPro" id="IPR036322">
    <property type="entry name" value="WD40_repeat_dom_sf"/>
</dbReference>
<dbReference type="PANTHER" id="PTHR10582:SF2">
    <property type="entry name" value="INACTIVE"/>
    <property type="match status" value="1"/>
</dbReference>
<dbReference type="GO" id="GO:0098703">
    <property type="term" value="P:calcium ion import across plasma membrane"/>
    <property type="evidence" value="ECO:0007669"/>
    <property type="project" value="TreeGrafter"/>
</dbReference>
<feature type="transmembrane region" description="Helical" evidence="8">
    <location>
        <begin position="1386"/>
        <end position="1406"/>
    </location>
</feature>
<dbReference type="Gene3D" id="1.10.287.70">
    <property type="match status" value="1"/>
</dbReference>
<sequence>MTSSQSYARVSTDDRNATELASVRQRSPPHNSSSKRRFFYADNTDPIPVKEVRFLGRVEKPEGNTSYAQIESASSFKFEADCGDQPVGFYTVRWRMSLRKGFVIPNGLHFVATVSYEDEADDASGSMEVVMTHESLLTMANITGDCGRGRGGSDSESSRTLVATQRQQDLSLSWCDVELKETLTIHPHSGTARVKLVLSNIKDLESDSVEFSGLAIHHAEMMPKAEMTDTSRNEAGVPVHPVFRSHEPDYVIEAPLLKGSLSQSSDSPPKFHIIRIACSSDGRFLASLALSGNALYLQAIDNVNRTYAVKKLLGPTNLAIGLSISEYGDLIAVYQEPSIGDWKEGSEIPKQLFPFQLFDHSLLVSGSHSRSSSVAASTLEASPHNSSTLSTNSLRHCEGSLTDMQNRIGTYLKEFVGYGAFFRDIGNKNWELNDFNPIPVVDGNKREGEEKLREKEEGDNRIHLTKKELHKTMFAGCDGLCLYVFDASEDLPEQRWQHKYTVILDKLTHTLSRRITCKMMMNLIGSNTFIWLEAGGVACTIWNLHTGSNITHITGTNKTKFGGQSFRNNSKISISPNESIVALVSLDGILTTFFTSTGIPISECNFPGYRIEHVEFTHVEDSEDVAEVAELLVVLRHNASFALETRILDPLQLKSQTICSRMPHENQNEAIIEDLVVQDGTIDQNVDAARRNLSMDGHNVHISGPSSMSTSVSLRSRTKEKVTIQLPVPTIGTTILGSFKDKEFGKSRHAIFEVNEGVINCYFLAPPSTSQAAQDPSNAQNTAPGQVNTHLPTSVQLNPLQAALSPTNPHPDPSPGSPTICPFTYITTLCTSKLKDNKQGCEIEYQLRFGQKRRELLPDGEGAQYWVQSIEVFEEDKTKNLPLKCIFSFVPEPWTHTLTTDIADPKTLLSMTFLGEHGRFAVLGQQTIQIWTVPTSEDSKCSLLYIWSRPNEMRDPSGTDDGDLEKQYEKLRMTIHSTEDGAFTVWREKPAEFLVQIPGQLGNGSKSAFSDCLKSIHLLAAAYTFSHQERKKAAKDSEATLMFEDHAAAIVRFTLEHLNRVSVSKVVKGNTVDASQIVVDTILTALLGKIQPRDSISNIFVEGLLESANGKWVPRTYRTLNPLKRVIDARNGQLLDAFVKYCIHSAKTRHPAYMIPAVQCVKELSKWHPDVLRDMFKEASYIPAHNQDYVIAQAKIFSIFYKPWRINSWFIKSNNINKYKKPIFCLLSQLRVKKPMPKSLGATGAALGMSQAVGPILDIFPAARAADKLETKAAKYSHTVYVSPFPKFSSHGHRITSSSRPVESPFMSLAGKDFFESPAMEAILTFKWEKFGFLMWSIQFFVSFFLFTTIVALTGIQIYLCSPPTPIRPPNDEEVRARYMEHMRPLFWVVIGFAAFILLFDVRRALSAPLKYMRSPYWVIRMVANGLTLTGFAMFTTKHVGDLDEITHTDRGPSQISWISFAVLAYYLNFLFELRAVESLGTVVNIMIKIAKRIVWFAIVFVLFLVGFTHALLHLLHTRKYDDCKTDDPTRPCAPEDFPDTYPSRFFPALSSTYFFLAGRYDPVNNALDSVVPSVHVMMCIFYTFTAILFLNILIAVMNDAFNDTTKQGQIARLEQWSEIIAEAESIFLNNSRLMNSNYFPDYVFYGGNERDAERHQSAYSISNKSNLSVENRFVVDTVSDEHDTYHTTQRSIQRDVQELEATVSKLEAQVSDISQDMKTMTDLLKSVLGNPHSNLVTAVQEYPPLHGQVGASSSVQAGSISINTAS</sequence>
<feature type="coiled-coil region" evidence="6">
    <location>
        <begin position="1690"/>
        <end position="1717"/>
    </location>
</feature>
<keyword evidence="2 8" id="KW-0812">Transmembrane</keyword>
<keyword evidence="6" id="KW-0175">Coiled coil</keyword>
<organism evidence="10 11">
    <name type="scientific">Dissophora globulifera</name>
    <dbReference type="NCBI Taxonomy" id="979702"/>
    <lineage>
        <taxon>Eukaryota</taxon>
        <taxon>Fungi</taxon>
        <taxon>Fungi incertae sedis</taxon>
        <taxon>Mucoromycota</taxon>
        <taxon>Mortierellomycotina</taxon>
        <taxon>Mortierellomycetes</taxon>
        <taxon>Mortierellales</taxon>
        <taxon>Mortierellaceae</taxon>
        <taxon>Dissophora</taxon>
    </lineage>
</organism>
<evidence type="ECO:0000256" key="4">
    <source>
        <dbReference type="ARBA" id="ARBA00022989"/>
    </source>
</evidence>
<feature type="transmembrane region" description="Helical" evidence="8">
    <location>
        <begin position="1494"/>
        <end position="1513"/>
    </location>
</feature>
<dbReference type="GO" id="GO:0005216">
    <property type="term" value="F:monoatomic ion channel activity"/>
    <property type="evidence" value="ECO:0007669"/>
    <property type="project" value="InterPro"/>
</dbReference>
<reference evidence="10" key="1">
    <citation type="journal article" date="2020" name="Fungal Divers.">
        <title>Resolving the Mortierellaceae phylogeny through synthesis of multi-gene phylogenetics and phylogenomics.</title>
        <authorList>
            <person name="Vandepol N."/>
            <person name="Liber J."/>
            <person name="Desiro A."/>
            <person name="Na H."/>
            <person name="Kennedy M."/>
            <person name="Barry K."/>
            <person name="Grigoriev I.V."/>
            <person name="Miller A.N."/>
            <person name="O'Donnell K."/>
            <person name="Stajich J.E."/>
            <person name="Bonito G."/>
        </authorList>
    </citation>
    <scope>NUCLEOTIDE SEQUENCE</scope>
    <source>
        <strain evidence="10">REB-010B</strain>
    </source>
</reference>
<gene>
    <name evidence="10" type="ORF">BGZ99_005301</name>
</gene>
<evidence type="ECO:0000313" key="10">
    <source>
        <dbReference type="EMBL" id="KAG0328436.1"/>
    </source>
</evidence>
<evidence type="ECO:0000256" key="6">
    <source>
        <dbReference type="SAM" id="Coils"/>
    </source>
</evidence>
<dbReference type="GO" id="GO:0005886">
    <property type="term" value="C:plasma membrane"/>
    <property type="evidence" value="ECO:0007669"/>
    <property type="project" value="TreeGrafter"/>
</dbReference>
<dbReference type="PANTHER" id="PTHR10582">
    <property type="entry name" value="TRANSIENT RECEPTOR POTENTIAL ION CHANNEL PROTEIN"/>
    <property type="match status" value="1"/>
</dbReference>
<feature type="region of interest" description="Disordered" evidence="7">
    <location>
        <begin position="1"/>
        <end position="37"/>
    </location>
</feature>
<feature type="transmembrane region" description="Helical" evidence="8">
    <location>
        <begin position="1418"/>
        <end position="1436"/>
    </location>
</feature>
<evidence type="ECO:0000256" key="5">
    <source>
        <dbReference type="ARBA" id="ARBA00023136"/>
    </source>
</evidence>
<feature type="transmembrane region" description="Helical" evidence="8">
    <location>
        <begin position="1333"/>
        <end position="1360"/>
    </location>
</feature>
<accession>A0A9P6RTH8</accession>
<feature type="domain" description="Ion transport" evidence="9">
    <location>
        <begin position="1340"/>
        <end position="1609"/>
    </location>
</feature>
<dbReference type="InterPro" id="IPR024862">
    <property type="entry name" value="TRPV"/>
</dbReference>
<dbReference type="OrthoDB" id="2330027at2759"/>
<comment type="caution">
    <text evidence="10">The sequence shown here is derived from an EMBL/GenBank/DDBJ whole genome shotgun (WGS) entry which is preliminary data.</text>
</comment>
<comment type="subcellular location">
    <subcellularLocation>
        <location evidence="1">Membrane</location>
        <topology evidence="1">Multi-pass membrane protein</topology>
    </subcellularLocation>
</comment>
<keyword evidence="11" id="KW-1185">Reference proteome</keyword>
<name>A0A9P6RTH8_9FUNG</name>
<feature type="transmembrane region" description="Helical" evidence="8">
    <location>
        <begin position="1575"/>
        <end position="1597"/>
    </location>
</feature>
<evidence type="ECO:0000256" key="2">
    <source>
        <dbReference type="ARBA" id="ARBA00022692"/>
    </source>
</evidence>
<evidence type="ECO:0000259" key="9">
    <source>
        <dbReference type="Pfam" id="PF00520"/>
    </source>
</evidence>
<keyword evidence="5 8" id="KW-0472">Membrane</keyword>
<evidence type="ECO:0000256" key="8">
    <source>
        <dbReference type="SAM" id="Phobius"/>
    </source>
</evidence>
<dbReference type="Pfam" id="PF00520">
    <property type="entry name" value="Ion_trans"/>
    <property type="match status" value="1"/>
</dbReference>
<dbReference type="InterPro" id="IPR005821">
    <property type="entry name" value="Ion_trans_dom"/>
</dbReference>
<dbReference type="Proteomes" id="UP000738325">
    <property type="component" value="Unassembled WGS sequence"/>
</dbReference>
<proteinExistence type="predicted"/>
<evidence type="ECO:0000256" key="7">
    <source>
        <dbReference type="SAM" id="MobiDB-lite"/>
    </source>
</evidence>
<evidence type="ECO:0000313" key="11">
    <source>
        <dbReference type="Proteomes" id="UP000738325"/>
    </source>
</evidence>
<evidence type="ECO:0000256" key="1">
    <source>
        <dbReference type="ARBA" id="ARBA00004141"/>
    </source>
</evidence>
<keyword evidence="4 8" id="KW-1133">Transmembrane helix</keyword>
<feature type="region of interest" description="Disordered" evidence="7">
    <location>
        <begin position="770"/>
        <end position="790"/>
    </location>
</feature>
<dbReference type="EMBL" id="JAAAIP010000034">
    <property type="protein sequence ID" value="KAG0328436.1"/>
    <property type="molecule type" value="Genomic_DNA"/>
</dbReference>